<dbReference type="InterPro" id="IPR027417">
    <property type="entry name" value="P-loop_NTPase"/>
</dbReference>
<evidence type="ECO:0000256" key="1">
    <source>
        <dbReference type="ARBA" id="ARBA00022448"/>
    </source>
</evidence>
<dbReference type="PANTHER" id="PTHR43553">
    <property type="entry name" value="HEAVY METAL TRANSPORTER"/>
    <property type="match status" value="1"/>
</dbReference>
<name>X1RRH0_9ZZZZ</name>
<sequence length="100" mass="10486">MVNPSKSIIAHNLTFAYPGQSPILKNINLSISPGTYVTLMGPNGSGKSTLALLIKGILNPSSGSITVDGLSAIDNSSHFEIMKRVGLVFQNPESTIVTTT</sequence>
<reference evidence="5" key="1">
    <citation type="journal article" date="2014" name="Front. Microbiol.">
        <title>High frequency of phylogenetically diverse reductive dehalogenase-homologous genes in deep subseafloor sedimentary metagenomes.</title>
        <authorList>
            <person name="Kawai M."/>
            <person name="Futagami T."/>
            <person name="Toyoda A."/>
            <person name="Takaki Y."/>
            <person name="Nishi S."/>
            <person name="Hori S."/>
            <person name="Arai W."/>
            <person name="Tsubouchi T."/>
            <person name="Morono Y."/>
            <person name="Uchiyama I."/>
            <person name="Ito T."/>
            <person name="Fujiyama A."/>
            <person name="Inagaki F."/>
            <person name="Takami H."/>
        </authorList>
    </citation>
    <scope>NUCLEOTIDE SEQUENCE</scope>
    <source>
        <strain evidence="5">Expedition CK06-06</strain>
    </source>
</reference>
<dbReference type="AlphaFoldDB" id="X1RRH0"/>
<keyword evidence="1" id="KW-0813">Transport</keyword>
<dbReference type="GO" id="GO:0005524">
    <property type="term" value="F:ATP binding"/>
    <property type="evidence" value="ECO:0007669"/>
    <property type="project" value="UniProtKB-KW"/>
</dbReference>
<dbReference type="EMBL" id="BARW01008336">
    <property type="protein sequence ID" value="GAI83322.1"/>
    <property type="molecule type" value="Genomic_DNA"/>
</dbReference>
<dbReference type="PANTHER" id="PTHR43553:SF24">
    <property type="entry name" value="ENERGY-COUPLING FACTOR TRANSPORTER ATP-BINDING PROTEIN ECFA1"/>
    <property type="match status" value="1"/>
</dbReference>
<evidence type="ECO:0000256" key="3">
    <source>
        <dbReference type="ARBA" id="ARBA00022840"/>
    </source>
</evidence>
<comment type="caution">
    <text evidence="5">The sequence shown here is derived from an EMBL/GenBank/DDBJ whole genome shotgun (WGS) entry which is preliminary data.</text>
</comment>
<dbReference type="InterPro" id="IPR003439">
    <property type="entry name" value="ABC_transporter-like_ATP-bd"/>
</dbReference>
<dbReference type="GO" id="GO:0042626">
    <property type="term" value="F:ATPase-coupled transmembrane transporter activity"/>
    <property type="evidence" value="ECO:0007669"/>
    <property type="project" value="TreeGrafter"/>
</dbReference>
<dbReference type="GO" id="GO:0016887">
    <property type="term" value="F:ATP hydrolysis activity"/>
    <property type="evidence" value="ECO:0007669"/>
    <property type="project" value="InterPro"/>
</dbReference>
<gene>
    <name evidence="5" type="ORF">S12H4_17120</name>
</gene>
<evidence type="ECO:0000313" key="5">
    <source>
        <dbReference type="EMBL" id="GAI83322.1"/>
    </source>
</evidence>
<dbReference type="Pfam" id="PF00005">
    <property type="entry name" value="ABC_tran"/>
    <property type="match status" value="1"/>
</dbReference>
<keyword evidence="3" id="KW-0067">ATP-binding</keyword>
<protein>
    <recommendedName>
        <fullName evidence="4">ABC transporter domain-containing protein</fullName>
    </recommendedName>
</protein>
<accession>X1RRH0</accession>
<evidence type="ECO:0000256" key="2">
    <source>
        <dbReference type="ARBA" id="ARBA00022741"/>
    </source>
</evidence>
<keyword evidence="2" id="KW-0547">Nucleotide-binding</keyword>
<feature type="domain" description="ABC transporter" evidence="4">
    <location>
        <begin position="24"/>
        <end position="93"/>
    </location>
</feature>
<dbReference type="GO" id="GO:0043190">
    <property type="term" value="C:ATP-binding cassette (ABC) transporter complex"/>
    <property type="evidence" value="ECO:0007669"/>
    <property type="project" value="TreeGrafter"/>
</dbReference>
<dbReference type="Gene3D" id="3.40.50.300">
    <property type="entry name" value="P-loop containing nucleotide triphosphate hydrolases"/>
    <property type="match status" value="1"/>
</dbReference>
<proteinExistence type="predicted"/>
<feature type="non-terminal residue" evidence="5">
    <location>
        <position position="100"/>
    </location>
</feature>
<evidence type="ECO:0000259" key="4">
    <source>
        <dbReference type="Pfam" id="PF00005"/>
    </source>
</evidence>
<organism evidence="5">
    <name type="scientific">marine sediment metagenome</name>
    <dbReference type="NCBI Taxonomy" id="412755"/>
    <lineage>
        <taxon>unclassified sequences</taxon>
        <taxon>metagenomes</taxon>
        <taxon>ecological metagenomes</taxon>
    </lineage>
</organism>
<dbReference type="SUPFAM" id="SSF52540">
    <property type="entry name" value="P-loop containing nucleoside triphosphate hydrolases"/>
    <property type="match status" value="1"/>
</dbReference>
<dbReference type="InterPro" id="IPR050095">
    <property type="entry name" value="ECF_ABC_transporter_ATP-bd"/>
</dbReference>